<dbReference type="AlphaFoldDB" id="A0A9W7DEZ8"/>
<evidence type="ECO:0000313" key="2">
    <source>
        <dbReference type="EMBL" id="GMG26641.1"/>
    </source>
</evidence>
<proteinExistence type="predicted"/>
<evidence type="ECO:0000313" key="3">
    <source>
        <dbReference type="Proteomes" id="UP001165063"/>
    </source>
</evidence>
<name>A0A9W7DEZ8_AMBMO</name>
<gene>
    <name evidence="2" type="ORF">Amon01_000330800</name>
</gene>
<protein>
    <submittedName>
        <fullName evidence="2">Unnamed protein product</fullName>
    </submittedName>
</protein>
<organism evidence="2 3">
    <name type="scientific">Ambrosiozyma monospora</name>
    <name type="common">Yeast</name>
    <name type="synonym">Endomycopsis monosporus</name>
    <dbReference type="NCBI Taxonomy" id="43982"/>
    <lineage>
        <taxon>Eukaryota</taxon>
        <taxon>Fungi</taxon>
        <taxon>Dikarya</taxon>
        <taxon>Ascomycota</taxon>
        <taxon>Saccharomycotina</taxon>
        <taxon>Pichiomycetes</taxon>
        <taxon>Pichiales</taxon>
        <taxon>Pichiaceae</taxon>
        <taxon>Ambrosiozyma</taxon>
    </lineage>
</organism>
<comment type="caution">
    <text evidence="2">The sequence shown here is derived from an EMBL/GenBank/DDBJ whole genome shotgun (WGS) entry which is preliminary data.</text>
</comment>
<accession>A0A9W7DEZ8</accession>
<keyword evidence="3" id="KW-1185">Reference proteome</keyword>
<sequence>MVTPKTQLPQPQPQQGSANSNAQPEPQDETEKGLLLIDYINKAFNNMMEAANGGTPVPENAKATDAHLPAKVKKGLQLKEEAVEELNRMLTSIVDEAHVTEEKDKVKALDDAQKHVMNAFKKLMEYVIYLKLPAEQMLSLRHVLSALFDSQKKST</sequence>
<reference evidence="2" key="1">
    <citation type="submission" date="2023-04" db="EMBL/GenBank/DDBJ databases">
        <title>Ambrosiozyma monospora NBRC 1965.</title>
        <authorList>
            <person name="Ichikawa N."/>
            <person name="Sato H."/>
            <person name="Tonouchi N."/>
        </authorList>
    </citation>
    <scope>NUCLEOTIDE SEQUENCE</scope>
    <source>
        <strain evidence="2">NBRC 1965</strain>
    </source>
</reference>
<evidence type="ECO:0000256" key="1">
    <source>
        <dbReference type="SAM" id="MobiDB-lite"/>
    </source>
</evidence>
<dbReference type="Proteomes" id="UP001165063">
    <property type="component" value="Unassembled WGS sequence"/>
</dbReference>
<dbReference type="EMBL" id="BSXU01001362">
    <property type="protein sequence ID" value="GMG26641.1"/>
    <property type="molecule type" value="Genomic_DNA"/>
</dbReference>
<feature type="region of interest" description="Disordered" evidence="1">
    <location>
        <begin position="1"/>
        <end position="29"/>
    </location>
</feature>